<accession>A0A1C3K2F6</accession>
<evidence type="ECO:0000259" key="1">
    <source>
        <dbReference type="SMART" id="SM00834"/>
    </source>
</evidence>
<sequence length="109" mass="11436">MPLYEYGCPACGVFEAFLPMARCREDVACPQCGTASPRVASAPALGVLSDALRAAHAANERSAHAPRSTRSGHGMGCVCCKTSPKSGKTRQTADGGKAFLNARPWMISH</sequence>
<evidence type="ECO:0000313" key="2">
    <source>
        <dbReference type="EMBL" id="SBT25683.1"/>
    </source>
</evidence>
<proteinExistence type="predicted"/>
<protein>
    <submittedName>
        <fullName evidence="2">Regulatory protein, putative</fullName>
    </submittedName>
</protein>
<dbReference type="Pfam" id="PF09723">
    <property type="entry name" value="Zn_ribbon_8"/>
    <property type="match status" value="1"/>
</dbReference>
<dbReference type="EMBL" id="FLRC01000022">
    <property type="protein sequence ID" value="SBT25683.1"/>
    <property type="molecule type" value="Genomic_DNA"/>
</dbReference>
<dbReference type="KEGG" id="odi:ODI_R3957"/>
<evidence type="ECO:0000313" key="4">
    <source>
        <dbReference type="Proteomes" id="UP000078558"/>
    </source>
</evidence>
<evidence type="ECO:0000313" key="3">
    <source>
        <dbReference type="EMBL" id="SOE52150.1"/>
    </source>
</evidence>
<dbReference type="Proteomes" id="UP000078558">
    <property type="component" value="Chromosome I"/>
</dbReference>
<dbReference type="InterPro" id="IPR013429">
    <property type="entry name" value="Regulatory_FmdB_Zinc_ribbon"/>
</dbReference>
<feature type="domain" description="Putative regulatory protein FmdB zinc ribbon" evidence="1">
    <location>
        <begin position="1"/>
        <end position="41"/>
    </location>
</feature>
<name>A0A1C3K2F6_9BURK</name>
<gene>
    <name evidence="2" type="ORF">ODI_01310</name>
    <name evidence="3" type="ORF">ODI_R3957</name>
</gene>
<dbReference type="EMBL" id="LT907988">
    <property type="protein sequence ID" value="SOE52150.1"/>
    <property type="molecule type" value="Genomic_DNA"/>
</dbReference>
<dbReference type="OrthoDB" id="9813321at2"/>
<keyword evidence="4" id="KW-1185">Reference proteome</keyword>
<reference evidence="2 4" key="1">
    <citation type="submission" date="2016-06" db="EMBL/GenBank/DDBJ databases">
        <authorList>
            <person name="Kjaerup R.B."/>
            <person name="Dalgaard T.S."/>
            <person name="Juul-Madsen H.R."/>
        </authorList>
    </citation>
    <scope>NUCLEOTIDE SEQUENCE [LARGE SCALE GENOMIC DNA]</scope>
    <source>
        <strain evidence="2">Orrdi1</strain>
    </source>
</reference>
<organism evidence="2 4">
    <name type="scientific">Orrella dioscoreae</name>
    <dbReference type="NCBI Taxonomy" id="1851544"/>
    <lineage>
        <taxon>Bacteria</taxon>
        <taxon>Pseudomonadati</taxon>
        <taxon>Pseudomonadota</taxon>
        <taxon>Betaproteobacteria</taxon>
        <taxon>Burkholderiales</taxon>
        <taxon>Alcaligenaceae</taxon>
        <taxon>Orrella</taxon>
    </lineage>
</organism>
<dbReference type="SMART" id="SM00834">
    <property type="entry name" value="CxxC_CXXC_SSSS"/>
    <property type="match status" value="1"/>
</dbReference>
<reference evidence="3 4" key="2">
    <citation type="submission" date="2017-08" db="EMBL/GenBank/DDBJ databases">
        <authorList>
            <person name="de Groot N.N."/>
        </authorList>
    </citation>
    <scope>NUCLEOTIDE SEQUENCE [LARGE SCALE GENOMIC DNA]</scope>
    <source>
        <strain evidence="3">Orrdi1</strain>
    </source>
</reference>
<dbReference type="NCBIfam" id="TIGR02605">
    <property type="entry name" value="CxxC_CxxC_SSSS"/>
    <property type="match status" value="1"/>
</dbReference>
<dbReference type="AlphaFoldDB" id="A0A1C3K2F6"/>
<dbReference type="STRING" id="1851544.ODI_01310"/>
<dbReference type="RefSeq" id="WP_067754087.1">
    <property type="nucleotide sequence ID" value="NZ_LT907988.1"/>
</dbReference>